<dbReference type="Gene3D" id="3.40.190.10">
    <property type="entry name" value="Periplasmic binding protein-like II"/>
    <property type="match status" value="2"/>
</dbReference>
<sequence>MTPALFGAALIAAGSSAWAQDAAVNLTVASFQQGSSWYVYAVNLSELLQKKLPAGSTVDAPPIAGGIGNPALVSKGRADLAFGMAVVGSWALEGKYAYDAPLDNLRALVGGWDQYYLVPMARGAEVSGKLDDYFESHPEANVTLLRRGSIGSFGGEQLLDIAGEGEDRLSSSGGSYEFGSFDMVKSRFASGSGDVFIQVGTRGHPGITEIAQTTPSTFLQPSQDELDAMRDSYGWQVATLPSGTFPGQDSDLDLPGTTTTLFASTEMSDDLAYEIVKTICESADTLKQAHKALSNFSCENGAWKMENNGLPLHAGAERYYREKGWLN</sequence>
<keyword evidence="3" id="KW-1185">Reference proteome</keyword>
<dbReference type="Proteomes" id="UP000664288">
    <property type="component" value="Unassembled WGS sequence"/>
</dbReference>
<evidence type="ECO:0000256" key="1">
    <source>
        <dbReference type="SAM" id="SignalP"/>
    </source>
</evidence>
<protein>
    <submittedName>
        <fullName evidence="2">TAXI family TRAP transporter solute-binding subunit</fullName>
    </submittedName>
</protein>
<gene>
    <name evidence="2" type="ORF">J1C47_08830</name>
</gene>
<dbReference type="Pfam" id="PF16868">
    <property type="entry name" value="NMT1_3"/>
    <property type="match status" value="1"/>
</dbReference>
<evidence type="ECO:0000313" key="3">
    <source>
        <dbReference type="Proteomes" id="UP000664288"/>
    </source>
</evidence>
<reference evidence="2 3" key="1">
    <citation type="submission" date="2021-03" db="EMBL/GenBank/DDBJ databases">
        <title>Whole genome sequence of Jiella sp. MQZ13P-4.</title>
        <authorList>
            <person name="Tuo L."/>
        </authorList>
    </citation>
    <scope>NUCLEOTIDE SEQUENCE [LARGE SCALE GENOMIC DNA]</scope>
    <source>
        <strain evidence="2 3">MQZ13P-4</strain>
    </source>
</reference>
<dbReference type="EMBL" id="JAFMPY010000007">
    <property type="protein sequence ID" value="MBO0903746.1"/>
    <property type="molecule type" value="Genomic_DNA"/>
</dbReference>
<dbReference type="PANTHER" id="PTHR42941">
    <property type="entry name" value="SLL1037 PROTEIN"/>
    <property type="match status" value="1"/>
</dbReference>
<feature type="chain" id="PRO_5045913358" evidence="1">
    <location>
        <begin position="20"/>
        <end position="327"/>
    </location>
</feature>
<dbReference type="RefSeq" id="WP_207350383.1">
    <property type="nucleotide sequence ID" value="NZ_JAFMPY010000007.1"/>
</dbReference>
<comment type="caution">
    <text evidence="2">The sequence shown here is derived from an EMBL/GenBank/DDBJ whole genome shotgun (WGS) entry which is preliminary data.</text>
</comment>
<dbReference type="PANTHER" id="PTHR42941:SF1">
    <property type="entry name" value="SLL1037 PROTEIN"/>
    <property type="match status" value="1"/>
</dbReference>
<keyword evidence="1" id="KW-0732">Signal</keyword>
<evidence type="ECO:0000313" key="2">
    <source>
        <dbReference type="EMBL" id="MBO0903746.1"/>
    </source>
</evidence>
<accession>A0ABS3J5A3</accession>
<dbReference type="InterPro" id="IPR011852">
    <property type="entry name" value="TRAP_TAXI"/>
</dbReference>
<name>A0ABS3J5A3_9HYPH</name>
<proteinExistence type="predicted"/>
<dbReference type="NCBIfam" id="TIGR02122">
    <property type="entry name" value="TRAP_TAXI"/>
    <property type="match status" value="1"/>
</dbReference>
<organism evidence="2 3">
    <name type="scientific">Jiella sonneratiae</name>
    <dbReference type="NCBI Taxonomy" id="2816856"/>
    <lineage>
        <taxon>Bacteria</taxon>
        <taxon>Pseudomonadati</taxon>
        <taxon>Pseudomonadota</taxon>
        <taxon>Alphaproteobacteria</taxon>
        <taxon>Hyphomicrobiales</taxon>
        <taxon>Aurantimonadaceae</taxon>
        <taxon>Jiella</taxon>
    </lineage>
</organism>
<dbReference type="SUPFAM" id="SSF53850">
    <property type="entry name" value="Periplasmic binding protein-like II"/>
    <property type="match status" value="1"/>
</dbReference>
<feature type="signal peptide" evidence="1">
    <location>
        <begin position="1"/>
        <end position="19"/>
    </location>
</feature>